<dbReference type="Proteomes" id="UP000449969">
    <property type="component" value="Unassembled WGS sequence"/>
</dbReference>
<accession>A0A844TA79</accession>
<dbReference type="EMBL" id="WQNE01000004">
    <property type="protein sequence ID" value="MVT72914.1"/>
    <property type="molecule type" value="Genomic_DNA"/>
</dbReference>
<evidence type="ECO:0000313" key="2">
    <source>
        <dbReference type="Proteomes" id="UP000449969"/>
    </source>
</evidence>
<dbReference type="InterPro" id="IPR025528">
    <property type="entry name" value="BrnA_antitoxin"/>
</dbReference>
<dbReference type="Pfam" id="PF14384">
    <property type="entry name" value="BrnA_antitoxin"/>
    <property type="match status" value="1"/>
</dbReference>
<sequence length="97" mass="10914">MKGTAAKKGYSARDMRAVSDNPEWTKDDFARAKSFDEVFPAMRKGRGPNRAPTKRQVTLRLSPDVVDYFKAEGPGWQSRIDEALIKVVKRKRNSATG</sequence>
<keyword evidence="2" id="KW-1185">Reference proteome</keyword>
<dbReference type="OrthoDB" id="361944at2"/>
<organism evidence="1 2">
    <name type="scientific">Bradyrhizobium cajani</name>
    <dbReference type="NCBI Taxonomy" id="1928661"/>
    <lineage>
        <taxon>Bacteria</taxon>
        <taxon>Pseudomonadati</taxon>
        <taxon>Pseudomonadota</taxon>
        <taxon>Alphaproteobacteria</taxon>
        <taxon>Hyphomicrobiales</taxon>
        <taxon>Nitrobacteraceae</taxon>
        <taxon>Bradyrhizobium</taxon>
    </lineage>
</organism>
<gene>
    <name evidence="1" type="ORF">GPL20_07305</name>
</gene>
<protein>
    <recommendedName>
        <fullName evidence="3">BrnA antitoxin family protein</fullName>
    </recommendedName>
</protein>
<name>A0A844TA79_9BRAD</name>
<evidence type="ECO:0008006" key="3">
    <source>
        <dbReference type="Google" id="ProtNLM"/>
    </source>
</evidence>
<reference evidence="1 2" key="1">
    <citation type="submission" date="2019-12" db="EMBL/GenBank/DDBJ databases">
        <title>Draft genome sequences Bradyrhizobium cajani AMBPC1010, Bradyrhizobium pachyrhizi AMBPC1040 and Bradyrhizobium yuanmingense ALSPC3051, three plant growth promoting strains isolated from nodules of Cajanus cajan L. in Dominican Republic.</title>
        <authorList>
            <person name="Flores-Felix J.D."/>
            <person name="Araujo J."/>
            <person name="Diaz-Alcantara C."/>
            <person name="Gonzalez-Andres F."/>
            <person name="Velazquez E."/>
        </authorList>
    </citation>
    <scope>NUCLEOTIDE SEQUENCE [LARGE SCALE GENOMIC DNA]</scope>
    <source>
        <strain evidence="1 2">1010</strain>
    </source>
</reference>
<dbReference type="RefSeq" id="WP_157328931.1">
    <property type="nucleotide sequence ID" value="NZ_JANADL010000015.1"/>
</dbReference>
<evidence type="ECO:0000313" key="1">
    <source>
        <dbReference type="EMBL" id="MVT72914.1"/>
    </source>
</evidence>
<dbReference type="AlphaFoldDB" id="A0A844TA79"/>
<proteinExistence type="predicted"/>
<comment type="caution">
    <text evidence="1">The sequence shown here is derived from an EMBL/GenBank/DDBJ whole genome shotgun (WGS) entry which is preliminary data.</text>
</comment>